<proteinExistence type="inferred from homology"/>
<comment type="subunit">
    <text evidence="4">The methyltransferase is composed of M and S polypeptides.</text>
</comment>
<evidence type="ECO:0000259" key="5">
    <source>
        <dbReference type="Pfam" id="PF01420"/>
    </source>
</evidence>
<dbReference type="PANTHER" id="PTHR43140">
    <property type="entry name" value="TYPE-1 RESTRICTION ENZYME ECOKI SPECIFICITY PROTEIN"/>
    <property type="match status" value="1"/>
</dbReference>
<keyword evidence="7" id="KW-1185">Reference proteome</keyword>
<name>A0A7K1L1T6_9ACTN</name>
<feature type="domain" description="Type I restriction modification DNA specificity" evidence="5">
    <location>
        <begin position="20"/>
        <end position="189"/>
    </location>
</feature>
<dbReference type="AlphaFoldDB" id="A0A7K1L1T6"/>
<comment type="caution">
    <text evidence="6">The sequence shown here is derived from an EMBL/GenBank/DDBJ whole genome shotgun (WGS) entry which is preliminary data.</text>
</comment>
<gene>
    <name evidence="6" type="ORF">GNZ18_16500</name>
</gene>
<protein>
    <recommendedName>
        <fullName evidence="5">Type I restriction modification DNA specificity domain-containing protein</fullName>
    </recommendedName>
</protein>
<evidence type="ECO:0000256" key="4">
    <source>
        <dbReference type="ARBA" id="ARBA00038652"/>
    </source>
</evidence>
<accession>A0A7K1L1T6</accession>
<evidence type="ECO:0000256" key="2">
    <source>
        <dbReference type="ARBA" id="ARBA00022747"/>
    </source>
</evidence>
<dbReference type="PANTHER" id="PTHR43140:SF1">
    <property type="entry name" value="TYPE I RESTRICTION ENZYME ECOKI SPECIFICITY SUBUNIT"/>
    <property type="match status" value="1"/>
</dbReference>
<dbReference type="GO" id="GO:0003677">
    <property type="term" value="F:DNA binding"/>
    <property type="evidence" value="ECO:0007669"/>
    <property type="project" value="UniProtKB-KW"/>
</dbReference>
<dbReference type="Gene3D" id="3.90.220.20">
    <property type="entry name" value="DNA methylase specificity domains"/>
    <property type="match status" value="2"/>
</dbReference>
<evidence type="ECO:0000256" key="3">
    <source>
        <dbReference type="ARBA" id="ARBA00023125"/>
    </source>
</evidence>
<sequence length="411" mass="46459">MSRIDDLIKELAPKGVPIQPLGEVGVFIRGRRFTKADRVDEGLPSIHYGEIYTHYGVATSDTISHVRTDLAPTLRFARPGDVIIAAVGETVEDVGKAVAWLGTEQVAVHDDCFIFRSSLDPKFVVYLMQSDAFNKAKEAFVARAKVKRLSSNGLARLRIPLPPIEVQREIVRVLDSFQSLEAELVAELEARKQQRLAFARILPEVPYIRALSSNTTEHVRLGEIATPYVEPLLVQADERYTNLGVKWYGEGAFSREPKLGSAIKGTTLYRVKPGQFIYNRMFVTEGSFAVVTPELANGVVSSEFPIYDLDNSRVIPEWLLLYFQDEYTLKRVSAEVTGVERGSTRSRRRWKQEQFEAFQIELPSVSAQQELLRVLGTVAALESALRDELIARRKQFEYYRDKLLTFEEVSV</sequence>
<dbReference type="InterPro" id="IPR044946">
    <property type="entry name" value="Restrct_endonuc_typeI_TRD_sf"/>
</dbReference>
<dbReference type="InterPro" id="IPR051212">
    <property type="entry name" value="Type-I_RE_S_subunit"/>
</dbReference>
<dbReference type="Pfam" id="PF01420">
    <property type="entry name" value="Methylase_S"/>
    <property type="match status" value="1"/>
</dbReference>
<evidence type="ECO:0000256" key="1">
    <source>
        <dbReference type="ARBA" id="ARBA00010923"/>
    </source>
</evidence>
<dbReference type="GO" id="GO:0009307">
    <property type="term" value="P:DNA restriction-modification system"/>
    <property type="evidence" value="ECO:0007669"/>
    <property type="project" value="UniProtKB-KW"/>
</dbReference>
<reference evidence="6 7" key="1">
    <citation type="submission" date="2019-11" db="EMBL/GenBank/DDBJ databases">
        <authorList>
            <person name="Cao P."/>
        </authorList>
    </citation>
    <scope>NUCLEOTIDE SEQUENCE [LARGE SCALE GENOMIC DNA]</scope>
    <source>
        <strain evidence="6 7">NEAU-AAG5</strain>
    </source>
</reference>
<comment type="similarity">
    <text evidence="1">Belongs to the type-I restriction system S methylase family.</text>
</comment>
<evidence type="ECO:0000313" key="7">
    <source>
        <dbReference type="Proteomes" id="UP000432015"/>
    </source>
</evidence>
<dbReference type="InterPro" id="IPR000055">
    <property type="entry name" value="Restrct_endonuc_typeI_TRD"/>
</dbReference>
<dbReference type="SUPFAM" id="SSF116734">
    <property type="entry name" value="DNA methylase specificity domain"/>
    <property type="match status" value="2"/>
</dbReference>
<keyword evidence="2" id="KW-0680">Restriction system</keyword>
<dbReference type="EMBL" id="WOFH01000005">
    <property type="protein sequence ID" value="MUN38196.1"/>
    <property type="molecule type" value="Genomic_DNA"/>
</dbReference>
<dbReference type="RefSeq" id="WP_216651317.1">
    <property type="nucleotide sequence ID" value="NZ_WOFH01000005.1"/>
</dbReference>
<evidence type="ECO:0000313" key="6">
    <source>
        <dbReference type="EMBL" id="MUN38196.1"/>
    </source>
</evidence>
<dbReference type="Proteomes" id="UP000432015">
    <property type="component" value="Unassembled WGS sequence"/>
</dbReference>
<dbReference type="CDD" id="cd17268">
    <property type="entry name" value="RMtype1_S_Ara36733I_TRD1-CR1_like"/>
    <property type="match status" value="1"/>
</dbReference>
<organism evidence="6 7">
    <name type="scientific">Actinomadura litoris</name>
    <dbReference type="NCBI Taxonomy" id="2678616"/>
    <lineage>
        <taxon>Bacteria</taxon>
        <taxon>Bacillati</taxon>
        <taxon>Actinomycetota</taxon>
        <taxon>Actinomycetes</taxon>
        <taxon>Streptosporangiales</taxon>
        <taxon>Thermomonosporaceae</taxon>
        <taxon>Actinomadura</taxon>
    </lineage>
</organism>
<keyword evidence="3" id="KW-0238">DNA-binding</keyword>